<evidence type="ECO:0000259" key="1">
    <source>
        <dbReference type="Pfam" id="PF18648"/>
    </source>
</evidence>
<feature type="domain" description="Tse2 ADP-ribosyltransferase toxin" evidence="1">
    <location>
        <begin position="14"/>
        <end position="142"/>
    </location>
</feature>
<evidence type="ECO:0000313" key="3">
    <source>
        <dbReference type="Proteomes" id="UP000076874"/>
    </source>
</evidence>
<dbReference type="OrthoDB" id="10266325at2759"/>
<accession>A0A167WDA6</accession>
<reference evidence="2 3" key="1">
    <citation type="journal article" date="2016" name="Genome Biol. Evol.">
        <title>Divergent and convergent evolution of fungal pathogenicity.</title>
        <authorList>
            <person name="Shang Y."/>
            <person name="Xiao G."/>
            <person name="Zheng P."/>
            <person name="Cen K."/>
            <person name="Zhan S."/>
            <person name="Wang C."/>
        </authorList>
    </citation>
    <scope>NUCLEOTIDE SEQUENCE [LARGE SCALE GENOMIC DNA]</scope>
    <source>
        <strain evidence="2 3">RCEF 264</strain>
    </source>
</reference>
<evidence type="ECO:0000313" key="2">
    <source>
        <dbReference type="EMBL" id="OAA63639.1"/>
    </source>
</evidence>
<comment type="caution">
    <text evidence="2">The sequence shown here is derived from an EMBL/GenBank/DDBJ whole genome shotgun (WGS) entry which is preliminary data.</text>
</comment>
<gene>
    <name evidence="2" type="ORF">SPI_03802</name>
</gene>
<organism evidence="2 3">
    <name type="scientific">Niveomyces insectorum RCEF 264</name>
    <dbReference type="NCBI Taxonomy" id="1081102"/>
    <lineage>
        <taxon>Eukaryota</taxon>
        <taxon>Fungi</taxon>
        <taxon>Dikarya</taxon>
        <taxon>Ascomycota</taxon>
        <taxon>Pezizomycotina</taxon>
        <taxon>Sordariomycetes</taxon>
        <taxon>Hypocreomycetidae</taxon>
        <taxon>Hypocreales</taxon>
        <taxon>Cordycipitaceae</taxon>
        <taxon>Niveomyces</taxon>
    </lineage>
</organism>
<dbReference type="Proteomes" id="UP000076874">
    <property type="component" value="Unassembled WGS sequence"/>
</dbReference>
<dbReference type="Pfam" id="PF18648">
    <property type="entry name" value="ADPRTs_Tse2"/>
    <property type="match status" value="1"/>
</dbReference>
<sequence>MPPNLIAVFNTLPKELFRVNNGPYVRLRDWSVRRQVYDVVSQNGRIMPKALDASTYQAPNGASMRPNSPYQQRLVRHIFKGTDVLVYAVPAGTRLPMDLILVHERSDHYSLQPARMMTIDDLNTKITDFLQRKGRIYKRDDWLKTYPTATEPYVPNITEQKK</sequence>
<protein>
    <recommendedName>
        <fullName evidence="1">Tse2 ADP-ribosyltransferase toxin domain-containing protein</fullName>
    </recommendedName>
</protein>
<dbReference type="AlphaFoldDB" id="A0A167WDA6"/>
<keyword evidence="3" id="KW-1185">Reference proteome</keyword>
<name>A0A167WDA6_9HYPO</name>
<dbReference type="EMBL" id="AZHD01000005">
    <property type="protein sequence ID" value="OAA63639.1"/>
    <property type="molecule type" value="Genomic_DNA"/>
</dbReference>
<proteinExistence type="predicted"/>
<dbReference type="InterPro" id="IPR041018">
    <property type="entry name" value="ADPRTs_Tse2"/>
</dbReference>